<accession>A0A0L0HDJ3</accession>
<organism evidence="4 5">
    <name type="scientific">Spizellomyces punctatus (strain DAOM BR117)</name>
    <dbReference type="NCBI Taxonomy" id="645134"/>
    <lineage>
        <taxon>Eukaryota</taxon>
        <taxon>Fungi</taxon>
        <taxon>Fungi incertae sedis</taxon>
        <taxon>Chytridiomycota</taxon>
        <taxon>Chytridiomycota incertae sedis</taxon>
        <taxon>Chytridiomycetes</taxon>
        <taxon>Spizellomycetales</taxon>
        <taxon>Spizellomycetaceae</taxon>
        <taxon>Spizellomyces</taxon>
    </lineage>
</organism>
<dbReference type="GeneID" id="27688359"/>
<dbReference type="RefSeq" id="XP_016607585.1">
    <property type="nucleotide sequence ID" value="XM_016753175.1"/>
</dbReference>
<evidence type="ECO:0000256" key="2">
    <source>
        <dbReference type="SAM" id="Phobius"/>
    </source>
</evidence>
<evidence type="ECO:0008006" key="6">
    <source>
        <dbReference type="Google" id="ProtNLM"/>
    </source>
</evidence>
<reference evidence="4 5" key="1">
    <citation type="submission" date="2009-08" db="EMBL/GenBank/DDBJ databases">
        <title>The Genome Sequence of Spizellomyces punctatus strain DAOM BR117.</title>
        <authorList>
            <consortium name="The Broad Institute Genome Sequencing Platform"/>
            <person name="Russ C."/>
            <person name="Cuomo C."/>
            <person name="Shea T."/>
            <person name="Young S.K."/>
            <person name="Zeng Q."/>
            <person name="Koehrsen M."/>
            <person name="Haas B."/>
            <person name="Borodovsky M."/>
            <person name="Guigo R."/>
            <person name="Alvarado L."/>
            <person name="Berlin A."/>
            <person name="Bochicchio J."/>
            <person name="Borenstein D."/>
            <person name="Chapman S."/>
            <person name="Chen Z."/>
            <person name="Engels R."/>
            <person name="Freedman E."/>
            <person name="Gellesch M."/>
            <person name="Goldberg J."/>
            <person name="Griggs A."/>
            <person name="Gujja S."/>
            <person name="Heiman D."/>
            <person name="Hepburn T."/>
            <person name="Howarth C."/>
            <person name="Jen D."/>
            <person name="Larson L."/>
            <person name="Lewis B."/>
            <person name="Mehta T."/>
            <person name="Park D."/>
            <person name="Pearson M."/>
            <person name="Roberts A."/>
            <person name="Saif S."/>
            <person name="Shenoy N."/>
            <person name="Sisk P."/>
            <person name="Stolte C."/>
            <person name="Sykes S."/>
            <person name="Thomson T."/>
            <person name="Walk T."/>
            <person name="White J."/>
            <person name="Yandava C."/>
            <person name="Burger G."/>
            <person name="Gray M.W."/>
            <person name="Holland P.W.H."/>
            <person name="King N."/>
            <person name="Lang F.B.F."/>
            <person name="Roger A.J."/>
            <person name="Ruiz-Trillo I."/>
            <person name="Lander E."/>
            <person name="Nusbaum C."/>
        </authorList>
    </citation>
    <scope>NUCLEOTIDE SEQUENCE [LARGE SCALE GENOMIC DNA]</scope>
    <source>
        <strain evidence="4 5">DAOM BR117</strain>
    </source>
</reference>
<sequence length="425" mass="46340">MDSRSLSSCFWLCMLVCAWTGIGVQAQVFEVTETLLPSPPTLLSPTAIPPAVATPLSSTVLQPTRPPTGRVPTTPVPTLTRPLRVTVNQAAPSSALRSSATAQPQDAVAKGLAELAPIIQPSIIAAPIFVGICIVGLIMAWASAAYLARHPREMWHKSLEAAGVMVDDGFNDSLSEGSLPRPISYFPKHDKALLPSQVARLPVPTNTMVRPAGALTPWEKRKSRNSVLVAAVSRKGFFIANEVPSISAPTQDRRGWEETPVPPPYHRERGQSDVSPYSEEVPLRDFPQQPEQTRPEQRKVNFQQLPPTRLQRSYSSPREPIPRLATLPPPVSNAQPVSPPRIPARAPARAATIGPTSAGRSNRTLNRPPQIPTRTHAFNPNNTAVFGLTNEQARQNVHMQTLVRTQSRAATGRRRDSWGSDQRLI</sequence>
<dbReference type="EMBL" id="KQ257457">
    <property type="protein sequence ID" value="KNC99545.1"/>
    <property type="molecule type" value="Genomic_DNA"/>
</dbReference>
<keyword evidence="2" id="KW-1133">Transmembrane helix</keyword>
<feature type="compositionally biased region" description="Basic and acidic residues" evidence="1">
    <location>
        <begin position="413"/>
        <end position="425"/>
    </location>
</feature>
<dbReference type="VEuPathDB" id="FungiDB:SPPG_04934"/>
<feature type="region of interest" description="Disordered" evidence="1">
    <location>
        <begin position="248"/>
        <end position="375"/>
    </location>
</feature>
<name>A0A0L0HDJ3_SPIPD</name>
<feature type="signal peptide" evidence="3">
    <location>
        <begin position="1"/>
        <end position="26"/>
    </location>
</feature>
<keyword evidence="2" id="KW-0812">Transmembrane</keyword>
<feature type="region of interest" description="Disordered" evidence="1">
    <location>
        <begin position="59"/>
        <end position="78"/>
    </location>
</feature>
<protein>
    <recommendedName>
        <fullName evidence="6">Transmembrane protein</fullName>
    </recommendedName>
</protein>
<feature type="compositionally biased region" description="Low complexity" evidence="1">
    <location>
        <begin position="67"/>
        <end position="78"/>
    </location>
</feature>
<proteinExistence type="predicted"/>
<dbReference type="OrthoDB" id="10377251at2759"/>
<evidence type="ECO:0000313" key="5">
    <source>
        <dbReference type="Proteomes" id="UP000053201"/>
    </source>
</evidence>
<feature type="compositionally biased region" description="Polar residues" evidence="1">
    <location>
        <begin position="358"/>
        <end position="375"/>
    </location>
</feature>
<feature type="compositionally biased region" description="Polar residues" evidence="1">
    <location>
        <begin position="300"/>
        <end position="316"/>
    </location>
</feature>
<feature type="region of interest" description="Disordered" evidence="1">
    <location>
        <begin position="405"/>
        <end position="425"/>
    </location>
</feature>
<feature type="chain" id="PRO_5005539902" description="Transmembrane protein" evidence="3">
    <location>
        <begin position="27"/>
        <end position="425"/>
    </location>
</feature>
<feature type="compositionally biased region" description="Low complexity" evidence="1">
    <location>
        <begin position="343"/>
        <end position="356"/>
    </location>
</feature>
<feature type="transmembrane region" description="Helical" evidence="2">
    <location>
        <begin position="124"/>
        <end position="148"/>
    </location>
</feature>
<dbReference type="Proteomes" id="UP000053201">
    <property type="component" value="Unassembled WGS sequence"/>
</dbReference>
<evidence type="ECO:0000256" key="1">
    <source>
        <dbReference type="SAM" id="MobiDB-lite"/>
    </source>
</evidence>
<evidence type="ECO:0000313" key="4">
    <source>
        <dbReference type="EMBL" id="KNC99545.1"/>
    </source>
</evidence>
<feature type="compositionally biased region" description="Pro residues" evidence="1">
    <location>
        <begin position="327"/>
        <end position="342"/>
    </location>
</feature>
<dbReference type="AlphaFoldDB" id="A0A0L0HDJ3"/>
<keyword evidence="5" id="KW-1185">Reference proteome</keyword>
<keyword evidence="2" id="KW-0472">Membrane</keyword>
<keyword evidence="3" id="KW-0732">Signal</keyword>
<gene>
    <name evidence="4" type="ORF">SPPG_04934</name>
</gene>
<dbReference type="InParanoid" id="A0A0L0HDJ3"/>
<evidence type="ECO:0000256" key="3">
    <source>
        <dbReference type="SAM" id="SignalP"/>
    </source>
</evidence>